<evidence type="ECO:0000256" key="3">
    <source>
        <dbReference type="PIRSR" id="PIRSR000137-2"/>
    </source>
</evidence>
<dbReference type="Pfam" id="PF00732">
    <property type="entry name" value="GMC_oxred_N"/>
    <property type="match status" value="1"/>
</dbReference>
<keyword evidence="8" id="KW-1185">Reference proteome</keyword>
<gene>
    <name evidence="7" type="ORF">L798_13510</name>
</gene>
<dbReference type="Proteomes" id="UP000027135">
    <property type="component" value="Unassembled WGS sequence"/>
</dbReference>
<feature type="binding site" evidence="3">
    <location>
        <position position="274"/>
    </location>
    <ligand>
        <name>FAD</name>
        <dbReference type="ChEBI" id="CHEBI:57692"/>
    </ligand>
</feature>
<organism evidence="7 8">
    <name type="scientific">Zootermopsis nevadensis</name>
    <name type="common">Dampwood termite</name>
    <dbReference type="NCBI Taxonomy" id="136037"/>
    <lineage>
        <taxon>Eukaryota</taxon>
        <taxon>Metazoa</taxon>
        <taxon>Ecdysozoa</taxon>
        <taxon>Arthropoda</taxon>
        <taxon>Hexapoda</taxon>
        <taxon>Insecta</taxon>
        <taxon>Pterygota</taxon>
        <taxon>Neoptera</taxon>
        <taxon>Polyneoptera</taxon>
        <taxon>Dictyoptera</taxon>
        <taxon>Blattodea</taxon>
        <taxon>Blattoidea</taxon>
        <taxon>Termitoidae</taxon>
        <taxon>Termopsidae</taxon>
        <taxon>Zootermopsis</taxon>
    </lineage>
</organism>
<comment type="cofactor">
    <cofactor evidence="3">
        <name>FAD</name>
        <dbReference type="ChEBI" id="CHEBI:57692"/>
    </cofactor>
</comment>
<evidence type="ECO:0000256" key="4">
    <source>
        <dbReference type="SAM" id="SignalP"/>
    </source>
</evidence>
<accession>A0A067QS81</accession>
<dbReference type="GO" id="GO:0016614">
    <property type="term" value="F:oxidoreductase activity, acting on CH-OH group of donors"/>
    <property type="evidence" value="ECO:0007669"/>
    <property type="project" value="InterPro"/>
</dbReference>
<dbReference type="GO" id="GO:0050660">
    <property type="term" value="F:flavin adenine dinucleotide binding"/>
    <property type="evidence" value="ECO:0007669"/>
    <property type="project" value="InterPro"/>
</dbReference>
<evidence type="ECO:0000259" key="5">
    <source>
        <dbReference type="Pfam" id="PF00732"/>
    </source>
</evidence>
<dbReference type="OrthoDB" id="269227at2759"/>
<feature type="active site" description="Proton acceptor" evidence="2">
    <location>
        <position position="603"/>
    </location>
</feature>
<protein>
    <submittedName>
        <fullName evidence="7">Glucose dehydrogenase [acceptor]</fullName>
    </submittedName>
</protein>
<feature type="binding site" evidence="3">
    <location>
        <begin position="145"/>
        <end position="148"/>
    </location>
    <ligand>
        <name>FAD</name>
        <dbReference type="ChEBI" id="CHEBI:57692"/>
    </ligand>
</feature>
<dbReference type="InterPro" id="IPR012132">
    <property type="entry name" value="GMC_OxRdtase"/>
</dbReference>
<dbReference type="InterPro" id="IPR000172">
    <property type="entry name" value="GMC_OxRdtase_N"/>
</dbReference>
<sequence length="627" mass="69447">MKHHRLLIRCLLLTAASLNSVRAQQSLLDSLLGLIRSGLQNSEGVTYDTNVFNAEYDFVVVGAGSGGSVVANRLTEVPGWSVLLLEAGGEENFVTDIPLMASYVQFLGFNWGYRTEPDENYCRGMEGKRCRWPRGKVMGGTSVINYMVYTRGNRRDYDLWEALGNKGWGYDSVLPYFLKSEDVGIPELINSPYHSTGGYLNVQEAPWRTPIVPAFLEAGKEKGYEVRDPSSESQIGFSYVQATIRNGTRCSASKAFLRPIRNRPNLHIAKQARVTKVLINPKTNQAFGVQFVKNRRTHVVRVRKEVILSAGVFNSAQLLMLSGVGPREHLEEVGIPVIKDLKVGYNLQDHVSMAALAFLINDSVSLIEGRLVFNVNYGLDYLLNRNGPLTIPGGAEGIAFIQTKYSNGSRPEDPDYEWPDLEIVCAPGTLTGDTAGSLRRGLGITEKLYQQVFGPVAGKDAFALVPIILRPRSRGRVKLRSKDPFHSPLLFANYFDDKHDLHVLVEGVKHAIALSQTKAFQKFDSKLHNIPFPGCEHMDFGSDAYWECAARLVTTTLQHQVGTCKMGPDSDPDAVVDPELRVRGIEGLRVVDASIMPVIPTSHTMGPAYMIGEKASDMIKLAWRKST</sequence>
<dbReference type="STRING" id="136037.A0A067QS81"/>
<dbReference type="AlphaFoldDB" id="A0A067QS81"/>
<dbReference type="PANTHER" id="PTHR11552">
    <property type="entry name" value="GLUCOSE-METHANOL-CHOLINE GMC OXIDOREDUCTASE"/>
    <property type="match status" value="1"/>
</dbReference>
<dbReference type="Pfam" id="PF05199">
    <property type="entry name" value="GMC_oxred_C"/>
    <property type="match status" value="1"/>
</dbReference>
<evidence type="ECO:0000313" key="8">
    <source>
        <dbReference type="Proteomes" id="UP000027135"/>
    </source>
</evidence>
<dbReference type="PIRSF" id="PIRSF000137">
    <property type="entry name" value="Alcohol_oxidase"/>
    <property type="match status" value="1"/>
</dbReference>
<dbReference type="SUPFAM" id="SSF51905">
    <property type="entry name" value="FAD/NAD(P)-binding domain"/>
    <property type="match status" value="1"/>
</dbReference>
<dbReference type="Gene3D" id="3.50.50.60">
    <property type="entry name" value="FAD/NAD(P)-binding domain"/>
    <property type="match status" value="1"/>
</dbReference>
<evidence type="ECO:0000259" key="6">
    <source>
        <dbReference type="Pfam" id="PF05199"/>
    </source>
</evidence>
<dbReference type="InterPro" id="IPR007867">
    <property type="entry name" value="GMC_OxRtase_C"/>
</dbReference>
<keyword evidence="4" id="KW-0732">Signal</keyword>
<feature type="binding site" evidence="3">
    <location>
        <position position="137"/>
    </location>
    <ligand>
        <name>FAD</name>
        <dbReference type="ChEBI" id="CHEBI:57692"/>
    </ligand>
</feature>
<dbReference type="Gene3D" id="3.30.560.10">
    <property type="entry name" value="Glucose Oxidase, domain 3"/>
    <property type="match status" value="1"/>
</dbReference>
<dbReference type="EMBL" id="KK853018">
    <property type="protein sequence ID" value="KDR12457.1"/>
    <property type="molecule type" value="Genomic_DNA"/>
</dbReference>
<comment type="similarity">
    <text evidence="1">Belongs to the GMC oxidoreductase family.</text>
</comment>
<dbReference type="OMA" id="YDAYTWE"/>
<feature type="binding site" evidence="3">
    <location>
        <position position="141"/>
    </location>
    <ligand>
        <name>FAD</name>
        <dbReference type="ChEBI" id="CHEBI:57692"/>
    </ligand>
</feature>
<feature type="active site" description="Proton donor" evidence="2">
    <location>
        <position position="559"/>
    </location>
</feature>
<reference evidence="7 8" key="1">
    <citation type="journal article" date="2014" name="Nat. Commun.">
        <title>Molecular traces of alternative social organization in a termite genome.</title>
        <authorList>
            <person name="Terrapon N."/>
            <person name="Li C."/>
            <person name="Robertson H.M."/>
            <person name="Ji L."/>
            <person name="Meng X."/>
            <person name="Booth W."/>
            <person name="Chen Z."/>
            <person name="Childers C.P."/>
            <person name="Glastad K.M."/>
            <person name="Gokhale K."/>
            <person name="Gowin J."/>
            <person name="Gronenberg W."/>
            <person name="Hermansen R.A."/>
            <person name="Hu H."/>
            <person name="Hunt B.G."/>
            <person name="Huylmans A.K."/>
            <person name="Khalil S.M."/>
            <person name="Mitchell R.D."/>
            <person name="Munoz-Torres M.C."/>
            <person name="Mustard J.A."/>
            <person name="Pan H."/>
            <person name="Reese J.T."/>
            <person name="Scharf M.E."/>
            <person name="Sun F."/>
            <person name="Vogel H."/>
            <person name="Xiao J."/>
            <person name="Yang W."/>
            <person name="Yang Z."/>
            <person name="Yang Z."/>
            <person name="Zhou J."/>
            <person name="Zhu J."/>
            <person name="Brent C.S."/>
            <person name="Elsik C.G."/>
            <person name="Goodisman M.A."/>
            <person name="Liberles D.A."/>
            <person name="Roe R.M."/>
            <person name="Vargo E.L."/>
            <person name="Vilcinskas A."/>
            <person name="Wang J."/>
            <person name="Bornberg-Bauer E."/>
            <person name="Korb J."/>
            <person name="Zhang G."/>
            <person name="Liebig J."/>
        </authorList>
    </citation>
    <scope>NUCLEOTIDE SEQUENCE [LARGE SCALE GENOMIC DNA]</scope>
    <source>
        <tissue evidence="7">Whole organism</tissue>
    </source>
</reference>
<name>A0A067QS81_ZOONE</name>
<dbReference type="SUPFAM" id="SSF54373">
    <property type="entry name" value="FAD-linked reductases, C-terminal domain"/>
    <property type="match status" value="1"/>
</dbReference>
<evidence type="ECO:0000256" key="1">
    <source>
        <dbReference type="ARBA" id="ARBA00010790"/>
    </source>
</evidence>
<feature type="chain" id="PRO_5001644270" evidence="4">
    <location>
        <begin position="24"/>
        <end position="627"/>
    </location>
</feature>
<keyword evidence="3" id="KW-0285">Flavoprotein</keyword>
<dbReference type="PANTHER" id="PTHR11552:SF216">
    <property type="entry name" value="GLUCOSE-METHANOL-CHOLINE OXIDOREDUCTASE N-TERMINAL DOMAIN-CONTAINING PROTEIN"/>
    <property type="match status" value="1"/>
</dbReference>
<dbReference type="InParanoid" id="A0A067QS81"/>
<feature type="domain" description="Glucose-methanol-choline oxidoreductase C-terminal" evidence="6">
    <location>
        <begin position="471"/>
        <end position="612"/>
    </location>
</feature>
<feature type="domain" description="Glucose-methanol-choline oxidoreductase N-terminal" evidence="5">
    <location>
        <begin position="56"/>
        <end position="351"/>
    </location>
</feature>
<evidence type="ECO:0000256" key="2">
    <source>
        <dbReference type="PIRSR" id="PIRSR000137-1"/>
    </source>
</evidence>
<keyword evidence="3" id="KW-0274">FAD</keyword>
<proteinExistence type="inferred from homology"/>
<evidence type="ECO:0000313" key="7">
    <source>
        <dbReference type="EMBL" id="KDR12457.1"/>
    </source>
</evidence>
<feature type="signal peptide" evidence="4">
    <location>
        <begin position="1"/>
        <end position="23"/>
    </location>
</feature>
<dbReference type="InterPro" id="IPR036188">
    <property type="entry name" value="FAD/NAD-bd_sf"/>
</dbReference>
<dbReference type="eggNOG" id="KOG1238">
    <property type="taxonomic scope" value="Eukaryota"/>
</dbReference>